<evidence type="ECO:0000256" key="1">
    <source>
        <dbReference type="SAM" id="MobiDB-lite"/>
    </source>
</evidence>
<reference evidence="2" key="1">
    <citation type="journal article" date="2019" name="Sci. Rep.">
        <title>Draft genome of Tanacetum cinerariifolium, the natural source of mosquito coil.</title>
        <authorList>
            <person name="Yamashiro T."/>
            <person name="Shiraishi A."/>
            <person name="Satake H."/>
            <person name="Nakayama K."/>
        </authorList>
    </citation>
    <scope>NUCLEOTIDE SEQUENCE</scope>
</reference>
<accession>A0A699HXE2</accession>
<dbReference type="EMBL" id="BKCJ010220062">
    <property type="protein sequence ID" value="GEY89476.1"/>
    <property type="molecule type" value="Genomic_DNA"/>
</dbReference>
<evidence type="ECO:0000313" key="2">
    <source>
        <dbReference type="EMBL" id="GEY89476.1"/>
    </source>
</evidence>
<gene>
    <name evidence="2" type="ORF">Tci_461450</name>
</gene>
<sequence>MSARIEKAATLSPSSFRKRYRSYYKTPSPSSSPTLSIRKRYRGKFVIILDTETEDECSDSDSERDGSEDEGLGSKDEGLGLDEVGHGLEKEGPCLEEQEEEAAPEVQQQIVLVVDRAMDEPLGLGYGALRCHELALGEGSVPSTFEVNRALVSPSSLIVPLPIASPVTTLTTTISIDEDQFLKVEAQLELHVSIFYDHMQCLNALAPTLFEGYDRDLRELYTRSRARAILALEAWACQTNAQRAALWHAIYDIQRENHDLRRQIVEERRDQLELTDRVARMERRHESGWE</sequence>
<feature type="compositionally biased region" description="Basic and acidic residues" evidence="1">
    <location>
        <begin position="72"/>
        <end position="87"/>
    </location>
</feature>
<feature type="region of interest" description="Disordered" evidence="1">
    <location>
        <begin position="52"/>
        <end position="87"/>
    </location>
</feature>
<name>A0A699HXE2_TANCI</name>
<dbReference type="AlphaFoldDB" id="A0A699HXE2"/>
<organism evidence="2">
    <name type="scientific">Tanacetum cinerariifolium</name>
    <name type="common">Dalmatian daisy</name>
    <name type="synonym">Chrysanthemum cinerariifolium</name>
    <dbReference type="NCBI Taxonomy" id="118510"/>
    <lineage>
        <taxon>Eukaryota</taxon>
        <taxon>Viridiplantae</taxon>
        <taxon>Streptophyta</taxon>
        <taxon>Embryophyta</taxon>
        <taxon>Tracheophyta</taxon>
        <taxon>Spermatophyta</taxon>
        <taxon>Magnoliopsida</taxon>
        <taxon>eudicotyledons</taxon>
        <taxon>Gunneridae</taxon>
        <taxon>Pentapetalae</taxon>
        <taxon>asterids</taxon>
        <taxon>campanulids</taxon>
        <taxon>Asterales</taxon>
        <taxon>Asteraceae</taxon>
        <taxon>Asteroideae</taxon>
        <taxon>Anthemideae</taxon>
        <taxon>Anthemidinae</taxon>
        <taxon>Tanacetum</taxon>
    </lineage>
</organism>
<feature type="compositionally biased region" description="Acidic residues" evidence="1">
    <location>
        <begin position="52"/>
        <end position="71"/>
    </location>
</feature>
<proteinExistence type="predicted"/>
<protein>
    <submittedName>
        <fullName evidence="2">Uncharacterized protein</fullName>
    </submittedName>
</protein>
<comment type="caution">
    <text evidence="2">The sequence shown here is derived from an EMBL/GenBank/DDBJ whole genome shotgun (WGS) entry which is preliminary data.</text>
</comment>